<gene>
    <name evidence="1" type="ORF">L288_12530</name>
</gene>
<dbReference type="EMBL" id="ATHO01000109">
    <property type="protein sequence ID" value="EQB05465.1"/>
    <property type="molecule type" value="Genomic_DNA"/>
</dbReference>
<dbReference type="RefSeq" id="WP_021238725.1">
    <property type="nucleotide sequence ID" value="NZ_ATHO01000109.1"/>
</dbReference>
<evidence type="ECO:0000313" key="2">
    <source>
        <dbReference type="Proteomes" id="UP000015525"/>
    </source>
</evidence>
<protein>
    <submittedName>
        <fullName evidence="1">Uncharacterized protein</fullName>
    </submittedName>
</protein>
<name>T0I1C8_9SPHN</name>
<accession>T0I1C8</accession>
<evidence type="ECO:0000313" key="1">
    <source>
        <dbReference type="EMBL" id="EQB05465.1"/>
    </source>
</evidence>
<organism evidence="1 2">
    <name type="scientific">Sphingobium quisquiliarum P25</name>
    <dbReference type="NCBI Taxonomy" id="1329909"/>
    <lineage>
        <taxon>Bacteria</taxon>
        <taxon>Pseudomonadati</taxon>
        <taxon>Pseudomonadota</taxon>
        <taxon>Alphaproteobacteria</taxon>
        <taxon>Sphingomonadales</taxon>
        <taxon>Sphingomonadaceae</taxon>
        <taxon>Sphingobium</taxon>
    </lineage>
</organism>
<dbReference type="InterPro" id="IPR027443">
    <property type="entry name" value="IPNS-like_sf"/>
</dbReference>
<dbReference type="Gene3D" id="2.60.120.330">
    <property type="entry name" value="B-lactam Antibiotic, Isopenicillin N Synthase, Chain"/>
    <property type="match status" value="1"/>
</dbReference>
<proteinExistence type="predicted"/>
<reference evidence="1 2" key="1">
    <citation type="journal article" date="2013" name="Genome Announc.">
        <title>Draft Genome Sequence of Sphingobium quisquiliarum Strain P25T, a Novel Hexachlorocyclohexane (HCH)-Degrading Bacterium Isolated from an HCH Dumpsite.</title>
        <authorList>
            <person name="Kumar Singh A."/>
            <person name="Sangwan N."/>
            <person name="Sharma A."/>
            <person name="Gupta V."/>
            <person name="Khurana J.P."/>
            <person name="Lal R."/>
        </authorList>
    </citation>
    <scope>NUCLEOTIDE SEQUENCE [LARGE SCALE GENOMIC DNA]</scope>
    <source>
        <strain evidence="1 2">P25</strain>
    </source>
</reference>
<sequence length="327" mass="36213">MIATIDLQEVTAGSLARLFSAGHVAVMVECPDLVASLWRELLEREEEQLPWQAPLVDMARNYHGCGDITASLGDLFYFQPGRHGYIARKMALAQQEEAGRVAAKPSSFFQSGSSYAPSQEVIDQCWSLGQLLMTAMIPEGELPGRFEVVVQRLKYQETAADFANLGALARNSMGRWGRAGCALDEQRWNAAGPLSPRGLSDLYGLTMLLPAVRQVAKRVNGLMLRRDPSRRLEPGQRLIEGAHYDYRYLTALCGKRDKTLTQVFAAGKWFDLPIDLTTLAVFPGMIASRAFGLPNVLHRVVHLEREMAADRPRDPRTDDVTLLIGAA</sequence>
<comment type="caution">
    <text evidence="1">The sequence shown here is derived from an EMBL/GenBank/DDBJ whole genome shotgun (WGS) entry which is preliminary data.</text>
</comment>
<dbReference type="AlphaFoldDB" id="T0I1C8"/>
<keyword evidence="2" id="KW-1185">Reference proteome</keyword>
<dbReference type="Proteomes" id="UP000015525">
    <property type="component" value="Unassembled WGS sequence"/>
</dbReference>
<dbReference type="PATRIC" id="fig|1329909.3.peg.2423"/>